<evidence type="ECO:0000259" key="1">
    <source>
        <dbReference type="Pfam" id="PF20248"/>
    </source>
</evidence>
<gene>
    <name evidence="2" type="ORF">D9V29_03620</name>
</gene>
<dbReference type="Pfam" id="PF20248">
    <property type="entry name" value="DUF6603"/>
    <property type="match status" value="1"/>
</dbReference>
<name>A0A3L6ZYI5_9MICO</name>
<protein>
    <recommendedName>
        <fullName evidence="1">DUF6603 domain-containing protein</fullName>
    </recommendedName>
</protein>
<dbReference type="AlphaFoldDB" id="A0A3L6ZYI5"/>
<proteinExistence type="predicted"/>
<organism evidence="2 3">
    <name type="scientific">Mycetocola manganoxydans</name>
    <dbReference type="NCBI Taxonomy" id="699879"/>
    <lineage>
        <taxon>Bacteria</taxon>
        <taxon>Bacillati</taxon>
        <taxon>Actinomycetota</taxon>
        <taxon>Actinomycetes</taxon>
        <taxon>Micrococcales</taxon>
        <taxon>Microbacteriaceae</taxon>
        <taxon>Mycetocola</taxon>
    </lineage>
</organism>
<dbReference type="EMBL" id="RCUV01000003">
    <property type="protein sequence ID" value="RLP73103.1"/>
    <property type="molecule type" value="Genomic_DNA"/>
</dbReference>
<accession>A0A3L6ZYI5</accession>
<evidence type="ECO:0000313" key="2">
    <source>
        <dbReference type="EMBL" id="RLP73103.1"/>
    </source>
</evidence>
<sequence>MAQVPSHLFPTPLRIPWRSLFWRLSPVSCAARDHRPSAGYHERHRDDGVIMTDIATGFLQAIEAFLNTRLGDMTEGAWNDTGPFLEAVVTFDGPATEASFNELKANITAMEPIFKEIGEKIKKQTDLIKKMVTESATDIDKDDFDIDVAARVAIRIGMALAAADEAYNIIATELAKDATGTVNEATRNGLLGLWNPWAQPFKDLGAGAGNLLNKFGELIGVTDLVGELGNVIEFDREGGGFKLLAKIAKSGPVTLGALTLDQVSFEAFLQFSDREVANPTDAEKTSLVERDGKFYRGDVAIVGLRLRTILQPGLTSDPLLAKIMPGSAEPKSTTLTAISLDSAQGFYLGDGRGNEKAILPVRFAFPGFELREMAVGLVRNPAREVTAFEITTSIAATLGDAVGLQVVGSGFVVTPEGVAQHQAVFNLPVSPRWPDAIGLRVAAGPITGGGFIQRVERTYKVDGADVKRIEFGGVIQLQILNFGVSAIVILSPDPFSLVLVIGVRFPTAIDLGMGFTLNGIGGILAIDRGLSLEALRAGMKDHILEKMLFPDNPVAEAPKLLDKVANIFPPRTGGFVVGPIVELGWGSQAKFVEMKLGVVLALPDPMVVILGSLRVRVPTKEAPITDIRADVFIAITPEYLLLFASMRDSKVAGFKISGDLGLYIQWSGSGAFEFSIGGFHPEFEKLTGEKPKLGEMDRLKIDLSPSKSISFVITGYFAITAGSVQLGVDGRLNADFAVIVVKAWLTLDMIFIWSPRFAFKIALELGVEVEVFGVSLCSITFRGSLEGTRPFALAGYVKVDVWFLPTFEEDLGPVTWGDAEALTAPAVDALSVAAQALNDETAWKVPLPDHAAQLVTLAEVEDVEGRIAHPLAGLEVSQTHVPLGVRISHIGSSPVIADMVTMGTPVSSAGEAAAISEMRVPFPPGHFFDLEGEELLARSGFEEMQGGCRIAAATTPKVGATAQENVSYRTYVRNPDERLVAVPLDSSVTFAHFGAAYVAASVIGRSTKASGNPYLASTEADDSIAIAAQGSSVLSDAATGVALTSGLGILNATEASAILDAATAAGIDTLTRTHVKG</sequence>
<feature type="domain" description="DUF6603" evidence="1">
    <location>
        <begin position="365"/>
        <end position="931"/>
    </location>
</feature>
<dbReference type="InterPro" id="IPR046538">
    <property type="entry name" value="DUF6603"/>
</dbReference>
<comment type="caution">
    <text evidence="2">The sequence shown here is derived from an EMBL/GenBank/DDBJ whole genome shotgun (WGS) entry which is preliminary data.</text>
</comment>
<reference evidence="2 3" key="1">
    <citation type="submission" date="2018-10" db="EMBL/GenBank/DDBJ databases">
        <authorList>
            <person name="Li J."/>
        </authorList>
    </citation>
    <scope>NUCLEOTIDE SEQUENCE [LARGE SCALE GENOMIC DNA]</scope>
    <source>
        <strain evidence="2 3">CCTCC AB209002</strain>
    </source>
</reference>
<keyword evidence="3" id="KW-1185">Reference proteome</keyword>
<dbReference type="Proteomes" id="UP000270299">
    <property type="component" value="Unassembled WGS sequence"/>
</dbReference>
<evidence type="ECO:0000313" key="3">
    <source>
        <dbReference type="Proteomes" id="UP000270299"/>
    </source>
</evidence>